<sequence length="110" mass="11946">MLNPRQRAKLDASLKKSSTAPLADATNQPEKKIALFVPKEERSGPRIKSIEILEAPHPATMPRTLDPPPTFFEQSLLNAFQDVAAAAPLPPPPTVVQTADPPLTAFEKNL</sequence>
<dbReference type="Proteomes" id="UP000765509">
    <property type="component" value="Unassembled WGS sequence"/>
</dbReference>
<reference evidence="2" key="1">
    <citation type="submission" date="2021-03" db="EMBL/GenBank/DDBJ databases">
        <title>Draft genome sequence of rust myrtle Austropuccinia psidii MF-1, a brazilian biotype.</title>
        <authorList>
            <person name="Quecine M.C."/>
            <person name="Pachon D.M.R."/>
            <person name="Bonatelli M.L."/>
            <person name="Correr F.H."/>
            <person name="Franceschini L.M."/>
            <person name="Leite T.F."/>
            <person name="Margarido G.R.A."/>
            <person name="Almeida C.A."/>
            <person name="Ferrarezi J.A."/>
            <person name="Labate C.A."/>
        </authorList>
    </citation>
    <scope>NUCLEOTIDE SEQUENCE</scope>
    <source>
        <strain evidence="2">MF-1</strain>
    </source>
</reference>
<evidence type="ECO:0000313" key="2">
    <source>
        <dbReference type="EMBL" id="MBW0583389.1"/>
    </source>
</evidence>
<feature type="region of interest" description="Disordered" evidence="1">
    <location>
        <begin position="1"/>
        <end position="27"/>
    </location>
</feature>
<gene>
    <name evidence="2" type="ORF">O181_123104</name>
</gene>
<evidence type="ECO:0000313" key="3">
    <source>
        <dbReference type="Proteomes" id="UP000765509"/>
    </source>
</evidence>
<feature type="compositionally biased region" description="Polar residues" evidence="1">
    <location>
        <begin position="15"/>
        <end position="27"/>
    </location>
</feature>
<evidence type="ECO:0000256" key="1">
    <source>
        <dbReference type="SAM" id="MobiDB-lite"/>
    </source>
</evidence>
<proteinExistence type="predicted"/>
<feature type="region of interest" description="Disordered" evidence="1">
    <location>
        <begin position="91"/>
        <end position="110"/>
    </location>
</feature>
<organism evidence="2 3">
    <name type="scientific">Austropuccinia psidii MF-1</name>
    <dbReference type="NCBI Taxonomy" id="1389203"/>
    <lineage>
        <taxon>Eukaryota</taxon>
        <taxon>Fungi</taxon>
        <taxon>Dikarya</taxon>
        <taxon>Basidiomycota</taxon>
        <taxon>Pucciniomycotina</taxon>
        <taxon>Pucciniomycetes</taxon>
        <taxon>Pucciniales</taxon>
        <taxon>Sphaerophragmiaceae</taxon>
        <taxon>Austropuccinia</taxon>
    </lineage>
</organism>
<protein>
    <submittedName>
        <fullName evidence="2">Uncharacterized protein</fullName>
    </submittedName>
</protein>
<dbReference type="EMBL" id="AVOT02115014">
    <property type="protein sequence ID" value="MBW0583389.1"/>
    <property type="molecule type" value="Genomic_DNA"/>
</dbReference>
<dbReference type="AlphaFoldDB" id="A0A9Q3KPD3"/>
<name>A0A9Q3KPD3_9BASI</name>
<accession>A0A9Q3KPD3</accession>
<keyword evidence="3" id="KW-1185">Reference proteome</keyword>
<comment type="caution">
    <text evidence="2">The sequence shown here is derived from an EMBL/GenBank/DDBJ whole genome shotgun (WGS) entry which is preliminary data.</text>
</comment>